<dbReference type="AlphaFoldDB" id="A0A0C1MR82"/>
<dbReference type="CDD" id="cd13568">
    <property type="entry name" value="PBP2_TAXI_TRAP_like_3"/>
    <property type="match status" value="1"/>
</dbReference>
<keyword evidence="4" id="KW-1185">Reference proteome</keyword>
<dbReference type="NCBIfam" id="TIGR02122">
    <property type="entry name" value="TRAP_TAXI"/>
    <property type="match status" value="1"/>
</dbReference>
<dbReference type="SUPFAM" id="SSF53850">
    <property type="entry name" value="Periplasmic binding protein-like II"/>
    <property type="match status" value="1"/>
</dbReference>
<feature type="chain" id="PRO_5002153795" evidence="2">
    <location>
        <begin position="23"/>
        <end position="410"/>
    </location>
</feature>
<keyword evidence="3" id="KW-0675">Receptor</keyword>
<gene>
    <name evidence="3" type="ORF">NF27_HQ00550</name>
</gene>
<sequence>MKRVVWFCFVSLFINIETVACAQSTPTYLPPINLPGQKTDEQMNNRQNESSSPEVITKPSGSEQPKQESITQDIRQTFLTLKNNVSKPINAPNTNIKELDKLSKIDLKKPYIDDNLITIGTGPITGVYYPAGGAICRMMNRKRNETGLRCAVESSPGSIYNLAALRNAEMDFAIVQSDWQEYAFDGTYIFEKQGPFEKLRYVLSLHNEAFTMVVRKDSKIAKLDDIQGKVVIGYQGTGARATMEALMRIKGWSISTFKSATELKPEEQIEALCNRKIDVMVVLAGHPSGMLQDAMSMCDTKILSVDDLLVRDFVAKNYEYSMTKIPGGLYVGETEDINTFGLKALLLTTTDTSSEIVYEVTKSVFEDLNNFKKLHPVFVNLELSAMINEGRAIPIHPGAMKYYQEKGYVK</sequence>
<reference evidence="3 4" key="1">
    <citation type="submission" date="2014-11" db="EMBL/GenBank/DDBJ databases">
        <title>A Rickettsiales Symbiont of Amoebae With Ancient Features.</title>
        <authorList>
            <person name="Schulz F."/>
            <person name="Martijn J."/>
            <person name="Wascher F."/>
            <person name="Kostanjsek R."/>
            <person name="Ettema T.J."/>
            <person name="Horn M."/>
        </authorList>
    </citation>
    <scope>NUCLEOTIDE SEQUENCE [LARGE SCALE GENOMIC DNA]</scope>
    <source>
        <strain evidence="3 4">UWC36</strain>
    </source>
</reference>
<evidence type="ECO:0000313" key="3">
    <source>
        <dbReference type="EMBL" id="KIE04517.1"/>
    </source>
</evidence>
<dbReference type="PATRIC" id="fig|86105.3.peg.1696"/>
<dbReference type="Pfam" id="PF16868">
    <property type="entry name" value="NMT1_3"/>
    <property type="match status" value="1"/>
</dbReference>
<name>A0A0C1MR82_9RICK</name>
<evidence type="ECO:0000256" key="1">
    <source>
        <dbReference type="SAM" id="MobiDB-lite"/>
    </source>
</evidence>
<evidence type="ECO:0000256" key="2">
    <source>
        <dbReference type="SAM" id="SignalP"/>
    </source>
</evidence>
<dbReference type="Gene3D" id="3.40.190.10">
    <property type="entry name" value="Periplasmic binding protein-like II"/>
    <property type="match status" value="2"/>
</dbReference>
<feature type="compositionally biased region" description="Polar residues" evidence="1">
    <location>
        <begin position="44"/>
        <end position="70"/>
    </location>
</feature>
<dbReference type="InterPro" id="IPR011852">
    <property type="entry name" value="TRAP_TAXI"/>
</dbReference>
<evidence type="ECO:0000313" key="4">
    <source>
        <dbReference type="Proteomes" id="UP000031258"/>
    </source>
</evidence>
<proteinExistence type="predicted"/>
<feature type="signal peptide" evidence="2">
    <location>
        <begin position="1"/>
        <end position="22"/>
    </location>
</feature>
<accession>A0A0C1MR82</accession>
<dbReference type="RefSeq" id="WP_204367891.1">
    <property type="nucleotide sequence ID" value="NZ_JSWE01000184.1"/>
</dbReference>
<keyword evidence="2" id="KW-0732">Signal</keyword>
<dbReference type="PANTHER" id="PTHR42941:SF1">
    <property type="entry name" value="SLL1037 PROTEIN"/>
    <property type="match status" value="1"/>
</dbReference>
<feature type="region of interest" description="Disordered" evidence="1">
    <location>
        <begin position="32"/>
        <end position="70"/>
    </location>
</feature>
<comment type="caution">
    <text evidence="3">The sequence shown here is derived from an EMBL/GenBank/DDBJ whole genome shotgun (WGS) entry which is preliminary data.</text>
</comment>
<protein>
    <submittedName>
        <fullName evidence="3">TRAP transporter solute receptor, TAXI family protein</fullName>
    </submittedName>
</protein>
<organism evidence="3 4">
    <name type="scientific">Candidatus Jidaibacter acanthamoebae</name>
    <dbReference type="NCBI Taxonomy" id="86105"/>
    <lineage>
        <taxon>Bacteria</taxon>
        <taxon>Pseudomonadati</taxon>
        <taxon>Pseudomonadota</taxon>
        <taxon>Alphaproteobacteria</taxon>
        <taxon>Rickettsiales</taxon>
        <taxon>Candidatus Midichloriaceae</taxon>
        <taxon>Candidatus Jidaibacter</taxon>
    </lineage>
</organism>
<dbReference type="EMBL" id="JSWE01000184">
    <property type="protein sequence ID" value="KIE04517.1"/>
    <property type="molecule type" value="Genomic_DNA"/>
</dbReference>
<dbReference type="PANTHER" id="PTHR42941">
    <property type="entry name" value="SLL1037 PROTEIN"/>
    <property type="match status" value="1"/>
</dbReference>
<dbReference type="Proteomes" id="UP000031258">
    <property type="component" value="Unassembled WGS sequence"/>
</dbReference>
<dbReference type="STRING" id="86105.NF27_HQ00550"/>